<name>A0A0K2UH73_LEPSM</name>
<protein>
    <submittedName>
        <fullName evidence="2">Uncharacterized protein</fullName>
    </submittedName>
</protein>
<accession>A0A0K2UH73</accession>
<proteinExistence type="predicted"/>
<evidence type="ECO:0000256" key="1">
    <source>
        <dbReference type="SAM" id="MobiDB-lite"/>
    </source>
</evidence>
<sequence length="43" mass="4850">MRMGSSSLKGTSKEKLAQEEDMDENTEPIVTLLLLLLKFLLLL</sequence>
<dbReference type="EMBL" id="HACA01020192">
    <property type="protein sequence ID" value="CDW37553.1"/>
    <property type="molecule type" value="Transcribed_RNA"/>
</dbReference>
<dbReference type="AlphaFoldDB" id="A0A0K2UH73"/>
<evidence type="ECO:0000313" key="2">
    <source>
        <dbReference type="EMBL" id="CDW37553.1"/>
    </source>
</evidence>
<reference evidence="2" key="1">
    <citation type="submission" date="2014-05" db="EMBL/GenBank/DDBJ databases">
        <authorList>
            <person name="Chronopoulou M."/>
        </authorList>
    </citation>
    <scope>NUCLEOTIDE SEQUENCE</scope>
    <source>
        <tissue evidence="2">Whole organism</tissue>
    </source>
</reference>
<organism evidence="2">
    <name type="scientific">Lepeophtheirus salmonis</name>
    <name type="common">Salmon louse</name>
    <name type="synonym">Caligus salmonis</name>
    <dbReference type="NCBI Taxonomy" id="72036"/>
    <lineage>
        <taxon>Eukaryota</taxon>
        <taxon>Metazoa</taxon>
        <taxon>Ecdysozoa</taxon>
        <taxon>Arthropoda</taxon>
        <taxon>Crustacea</taxon>
        <taxon>Multicrustacea</taxon>
        <taxon>Hexanauplia</taxon>
        <taxon>Copepoda</taxon>
        <taxon>Siphonostomatoida</taxon>
        <taxon>Caligidae</taxon>
        <taxon>Lepeophtheirus</taxon>
    </lineage>
</organism>
<feature type="region of interest" description="Disordered" evidence="1">
    <location>
        <begin position="1"/>
        <end position="25"/>
    </location>
</feature>
<feature type="compositionally biased region" description="Polar residues" evidence="1">
    <location>
        <begin position="1"/>
        <end position="10"/>
    </location>
</feature>